<dbReference type="Gene3D" id="2.130.10.10">
    <property type="entry name" value="YVTN repeat-like/Quinoprotein amine dehydrogenase"/>
    <property type="match status" value="2"/>
</dbReference>
<dbReference type="EMBL" id="OZ020098">
    <property type="protein sequence ID" value="CAK9270306.1"/>
    <property type="molecule type" value="Genomic_DNA"/>
</dbReference>
<keyword evidence="3" id="KW-0966">Cell projection</keyword>
<reference evidence="7" key="1">
    <citation type="submission" date="2024-02" db="EMBL/GenBank/DDBJ databases">
        <authorList>
            <consortium name="ELIXIR-Norway"/>
            <consortium name="Elixir Norway"/>
        </authorList>
    </citation>
    <scope>NUCLEOTIDE SEQUENCE</scope>
</reference>
<dbReference type="SMART" id="SM00320">
    <property type="entry name" value="WD40"/>
    <property type="match status" value="5"/>
</dbReference>
<dbReference type="InterPro" id="IPR056456">
    <property type="entry name" value="Beta-prop_IFT80_2nd"/>
</dbReference>
<dbReference type="SUPFAM" id="SSF50978">
    <property type="entry name" value="WD40 repeat-like"/>
    <property type="match status" value="2"/>
</dbReference>
<dbReference type="Pfam" id="PF23335">
    <property type="entry name" value="Beta-prop_IFT80_2nd"/>
    <property type="match status" value="1"/>
</dbReference>
<evidence type="ECO:0000259" key="6">
    <source>
        <dbReference type="Pfam" id="PF23387"/>
    </source>
</evidence>
<dbReference type="PANTHER" id="PTHR24098:SF0">
    <property type="entry name" value="OUTER SEGMENT 5"/>
    <property type="match status" value="1"/>
</dbReference>
<dbReference type="PROSITE" id="PS50294">
    <property type="entry name" value="WD_REPEATS_REGION"/>
    <property type="match status" value="2"/>
</dbReference>
<evidence type="ECO:0000313" key="8">
    <source>
        <dbReference type="Proteomes" id="UP001497444"/>
    </source>
</evidence>
<evidence type="ECO:0000256" key="3">
    <source>
        <dbReference type="ARBA" id="ARBA00023273"/>
    </source>
</evidence>
<evidence type="ECO:0000256" key="2">
    <source>
        <dbReference type="ARBA" id="ARBA00023069"/>
    </source>
</evidence>
<evidence type="ECO:0000256" key="1">
    <source>
        <dbReference type="ARBA" id="ARBA00004138"/>
    </source>
</evidence>
<sequence>MSSTHAVTTIPFVDGIGVVKPLARQRTGAGSDVFVVACTDGAFYIISKGGREEKRFEAHEGAVICIRWNFEGTALATGGEDGVLKIWSRNGMHRSTLAQIEHSVYTIAWGPNSEQIVFSNGRNLLIKSIQASEILIISYSFSSTKQVQWLGHEGLVLKVDWNPVNNCIISAGEDCHYKVWDCYGRVLYQSAKADSSIMSIAWCPSGEAFAVGSFNSLMLCDKTGWPHSKETPDTGMLLSVAWNTDGTQLAGAGGNGMVIFGQLLDRRIHWTRFTATLAEHNHICIQDLLSKKTEEMDFRNRVIKMSMGYQHLVVATATQCYIYSITNWSTPHMIDIKDTVVLVKQCQCCFLLVDCFTGFQLFTYEGRHLSNPKFQGIHAGSVNHQNISLSSDIFAVINHEDRKMVHFMDVTTGKMVGDVMRLTVEAAEISLSPMGTLTDRKLAFIDSNHDLYLTPILRPRILKLAAMVYNAMWNEIADMLAAVVDQRLVVWYYPHAAYVDKDLLPFVKLTKDCDVGKSAKIQSFYGAQCSVDRTDGASISTNVSPYPLLLFEHMAAKHWDYAIRLCYYVKDNLLWACLAASAIAARELNCAEMAYAALDEVAKVQFILHVKRLPSEESQQAELALFQRQPEDAESILLQAGLTYRAIKLNLRLFNWDRALDLAIMYKTHLDTVLWKREQYLQKTKHDETKERFLHYHLQVDVDVQTIKARIKEDKEKENHQTGAE</sequence>
<dbReference type="InterPro" id="IPR036322">
    <property type="entry name" value="WD40_repeat_dom_sf"/>
</dbReference>
<name>A0ABP0WTX5_9BRYO</name>
<feature type="domain" description="IFT80/172/WDR35 TPR" evidence="6">
    <location>
        <begin position="574"/>
        <end position="719"/>
    </location>
</feature>
<comment type="subcellular location">
    <subcellularLocation>
        <location evidence="1">Cell projection</location>
        <location evidence="1">Cilium</location>
    </subcellularLocation>
</comment>
<feature type="domain" description="IFT80 second beta-propeller" evidence="5">
    <location>
        <begin position="265"/>
        <end position="546"/>
    </location>
</feature>
<dbReference type="PANTHER" id="PTHR24098">
    <property type="entry name" value="OUTER SEGMENT 5"/>
    <property type="match status" value="1"/>
</dbReference>
<proteinExistence type="predicted"/>
<evidence type="ECO:0000256" key="4">
    <source>
        <dbReference type="PROSITE-ProRule" id="PRU00221"/>
    </source>
</evidence>
<dbReference type="Pfam" id="PF23387">
    <property type="entry name" value="TPR_IFT80_172"/>
    <property type="match status" value="1"/>
</dbReference>
<evidence type="ECO:0000313" key="7">
    <source>
        <dbReference type="EMBL" id="CAK9270306.1"/>
    </source>
</evidence>
<organism evidence="7 8">
    <name type="scientific">Sphagnum jensenii</name>
    <dbReference type="NCBI Taxonomy" id="128206"/>
    <lineage>
        <taxon>Eukaryota</taxon>
        <taxon>Viridiplantae</taxon>
        <taxon>Streptophyta</taxon>
        <taxon>Embryophyta</taxon>
        <taxon>Bryophyta</taxon>
        <taxon>Sphagnophytina</taxon>
        <taxon>Sphagnopsida</taxon>
        <taxon>Sphagnales</taxon>
        <taxon>Sphagnaceae</taxon>
        <taxon>Sphagnum</taxon>
    </lineage>
</organism>
<accession>A0ABP0WTX5</accession>
<evidence type="ECO:0000259" key="5">
    <source>
        <dbReference type="Pfam" id="PF23335"/>
    </source>
</evidence>
<evidence type="ECO:0008006" key="9">
    <source>
        <dbReference type="Google" id="ProtNLM"/>
    </source>
</evidence>
<dbReference type="Proteomes" id="UP001497444">
    <property type="component" value="Chromosome 3"/>
</dbReference>
<keyword evidence="2" id="KW-0969">Cilium</keyword>
<dbReference type="InterPro" id="IPR015943">
    <property type="entry name" value="WD40/YVTN_repeat-like_dom_sf"/>
</dbReference>
<keyword evidence="4" id="KW-0853">WD repeat</keyword>
<gene>
    <name evidence="7" type="ORF">CSSPJE1EN1_LOCUS15784</name>
</gene>
<keyword evidence="8" id="KW-1185">Reference proteome</keyword>
<dbReference type="InterPro" id="IPR001680">
    <property type="entry name" value="WD40_rpt"/>
</dbReference>
<feature type="repeat" description="WD" evidence="4">
    <location>
        <begin position="149"/>
        <end position="181"/>
    </location>
</feature>
<dbReference type="PROSITE" id="PS50082">
    <property type="entry name" value="WD_REPEATS_2"/>
    <property type="match status" value="2"/>
</dbReference>
<dbReference type="InterPro" id="IPR056157">
    <property type="entry name" value="TPR_IFT80_172_dom"/>
</dbReference>
<feature type="repeat" description="WD" evidence="4">
    <location>
        <begin position="56"/>
        <end position="88"/>
    </location>
</feature>
<dbReference type="Pfam" id="PF00400">
    <property type="entry name" value="WD40"/>
    <property type="match status" value="2"/>
</dbReference>
<protein>
    <recommendedName>
        <fullName evidence="9">Intraflagellar transport protein 80</fullName>
    </recommendedName>
</protein>